<dbReference type="InterPro" id="IPR037099">
    <property type="entry name" value="Fum_R/Succ_DH_flav-like_C_sf"/>
</dbReference>
<name>A0A0F9HXQ1_9ZZZZ</name>
<feature type="non-terminal residue" evidence="2">
    <location>
        <position position="1"/>
    </location>
</feature>
<dbReference type="GO" id="GO:0016491">
    <property type="term" value="F:oxidoreductase activity"/>
    <property type="evidence" value="ECO:0007669"/>
    <property type="project" value="InterPro"/>
</dbReference>
<gene>
    <name evidence="2" type="ORF">LCGC14_1647710</name>
</gene>
<sequence>FWENVIVPGTAEEFNEELAKAGRLADFLELAELYAKDALFREESCGAHLRQEFQTADGEAMRNDVDFAHVAAWEYTGDPGDARLHKEKLVYENIEVKQRSYK</sequence>
<dbReference type="SUPFAM" id="SSF46977">
    <property type="entry name" value="Succinate dehydrogenase/fumarate reductase flavoprotein C-terminal domain"/>
    <property type="match status" value="1"/>
</dbReference>
<evidence type="ECO:0000313" key="2">
    <source>
        <dbReference type="EMBL" id="KKM20211.1"/>
    </source>
</evidence>
<dbReference type="InterPro" id="IPR015939">
    <property type="entry name" value="Fum_Rdtase/Succ_DH_flav-like_C"/>
</dbReference>
<evidence type="ECO:0000259" key="1">
    <source>
        <dbReference type="Pfam" id="PF02910"/>
    </source>
</evidence>
<proteinExistence type="predicted"/>
<comment type="caution">
    <text evidence="2">The sequence shown here is derived from an EMBL/GenBank/DDBJ whole genome shotgun (WGS) entry which is preliminary data.</text>
</comment>
<reference evidence="2" key="1">
    <citation type="journal article" date="2015" name="Nature">
        <title>Complex archaea that bridge the gap between prokaryotes and eukaryotes.</title>
        <authorList>
            <person name="Spang A."/>
            <person name="Saw J.H."/>
            <person name="Jorgensen S.L."/>
            <person name="Zaremba-Niedzwiedzka K."/>
            <person name="Martijn J."/>
            <person name="Lind A.E."/>
            <person name="van Eijk R."/>
            <person name="Schleper C."/>
            <person name="Guy L."/>
            <person name="Ettema T.J."/>
        </authorList>
    </citation>
    <scope>NUCLEOTIDE SEQUENCE</scope>
</reference>
<dbReference type="Gene3D" id="1.20.58.100">
    <property type="entry name" value="Fumarate reductase/succinate dehydrogenase flavoprotein-like, C-terminal domain"/>
    <property type="match status" value="1"/>
</dbReference>
<accession>A0A0F9HXQ1</accession>
<dbReference type="Pfam" id="PF02910">
    <property type="entry name" value="Succ_DH_flav_C"/>
    <property type="match status" value="1"/>
</dbReference>
<feature type="domain" description="Fumarate reductase/succinate dehydrogenase flavoprotein-like C-terminal" evidence="1">
    <location>
        <begin position="2"/>
        <end position="101"/>
    </location>
</feature>
<protein>
    <recommendedName>
        <fullName evidence="1">Fumarate reductase/succinate dehydrogenase flavoprotein-like C-terminal domain-containing protein</fullName>
    </recommendedName>
</protein>
<organism evidence="2">
    <name type="scientific">marine sediment metagenome</name>
    <dbReference type="NCBI Taxonomy" id="412755"/>
    <lineage>
        <taxon>unclassified sequences</taxon>
        <taxon>metagenomes</taxon>
        <taxon>ecological metagenomes</taxon>
    </lineage>
</organism>
<dbReference type="AlphaFoldDB" id="A0A0F9HXQ1"/>
<dbReference type="EMBL" id="LAZR01013814">
    <property type="protein sequence ID" value="KKM20211.1"/>
    <property type="molecule type" value="Genomic_DNA"/>
</dbReference>